<dbReference type="eggNOG" id="COG0749">
    <property type="taxonomic scope" value="Bacteria"/>
</dbReference>
<dbReference type="InterPro" id="IPR001098">
    <property type="entry name" value="DNA-dir_DNA_pol_A_palm_dom"/>
</dbReference>
<keyword evidence="13 16" id="KW-0234">DNA repair</keyword>
<reference evidence="19" key="1">
    <citation type="submission" date="2013-03" db="EMBL/GenBank/DDBJ databases">
        <title>Draft genome sequence of the hydrogen-ethanol-producing anaerobic alkalithermophilic Caloramator celere.</title>
        <authorList>
            <person name="Ciranna A."/>
            <person name="Larjo A."/>
            <person name="Kivisto A."/>
            <person name="Santala V."/>
            <person name="Roos C."/>
            <person name="Karp M."/>
        </authorList>
    </citation>
    <scope>NUCLEOTIDE SEQUENCE [LARGE SCALE GENOMIC DNA]</scope>
    <source>
        <strain evidence="19">DSM 8682</strain>
    </source>
</reference>
<dbReference type="Pfam" id="PF22619">
    <property type="entry name" value="DNA_polI_exo1"/>
    <property type="match status" value="1"/>
</dbReference>
<keyword evidence="6 16" id="KW-0235">DNA replication</keyword>
<keyword evidence="11 16" id="KW-0239">DNA-directed DNA polymerase</keyword>
<keyword evidence="7" id="KW-0540">Nuclease</keyword>
<dbReference type="InterPro" id="IPR020045">
    <property type="entry name" value="DNA_polI_H3TH"/>
</dbReference>
<evidence type="ECO:0000256" key="6">
    <source>
        <dbReference type="ARBA" id="ARBA00022705"/>
    </source>
</evidence>
<evidence type="ECO:0000259" key="18">
    <source>
        <dbReference type="SMART" id="SM00482"/>
    </source>
</evidence>
<keyword evidence="4 16" id="KW-0808">Transferase</keyword>
<dbReference type="SUPFAM" id="SSF47807">
    <property type="entry name" value="5' to 3' exonuclease, C-terminal subdomain"/>
    <property type="match status" value="1"/>
</dbReference>
<evidence type="ECO:0000256" key="2">
    <source>
        <dbReference type="ARBA" id="ARBA00012417"/>
    </source>
</evidence>
<dbReference type="Gene3D" id="1.10.150.20">
    <property type="entry name" value="5' to 3' exonuclease, C-terminal subdomain"/>
    <property type="match status" value="2"/>
</dbReference>
<evidence type="ECO:0000256" key="10">
    <source>
        <dbReference type="ARBA" id="ARBA00022839"/>
    </source>
</evidence>
<dbReference type="InterPro" id="IPR029060">
    <property type="entry name" value="PIN-like_dom_sf"/>
</dbReference>
<evidence type="ECO:0000256" key="8">
    <source>
        <dbReference type="ARBA" id="ARBA00022763"/>
    </source>
</evidence>
<dbReference type="SMART" id="SM00475">
    <property type="entry name" value="53EXOc"/>
    <property type="match status" value="1"/>
</dbReference>
<dbReference type="CDD" id="cd06140">
    <property type="entry name" value="DNA_polA_I_Bacillus_like_exo"/>
    <property type="match status" value="1"/>
</dbReference>
<dbReference type="FunFam" id="3.40.50.1010:FF:000001">
    <property type="entry name" value="DNA polymerase I"/>
    <property type="match status" value="1"/>
</dbReference>
<dbReference type="NCBIfam" id="NF004397">
    <property type="entry name" value="PRK05755.1"/>
    <property type="match status" value="1"/>
</dbReference>
<dbReference type="AlphaFoldDB" id="R7RRY2"/>
<dbReference type="CDD" id="cd09859">
    <property type="entry name" value="PIN_53EXO"/>
    <property type="match status" value="1"/>
</dbReference>
<dbReference type="InterPro" id="IPR002421">
    <property type="entry name" value="5-3_exonuclease"/>
</dbReference>
<evidence type="ECO:0000256" key="14">
    <source>
        <dbReference type="ARBA" id="ARBA00049244"/>
    </source>
</evidence>
<dbReference type="SUPFAM" id="SSF88723">
    <property type="entry name" value="PIN domain-like"/>
    <property type="match status" value="1"/>
</dbReference>
<dbReference type="Gene3D" id="3.40.50.1010">
    <property type="entry name" value="5'-nuclease"/>
    <property type="match status" value="1"/>
</dbReference>
<organism evidence="19 20">
    <name type="scientific">Thermobrachium celere DSM 8682</name>
    <dbReference type="NCBI Taxonomy" id="941824"/>
    <lineage>
        <taxon>Bacteria</taxon>
        <taxon>Bacillati</taxon>
        <taxon>Bacillota</taxon>
        <taxon>Clostridia</taxon>
        <taxon>Eubacteriales</taxon>
        <taxon>Clostridiaceae</taxon>
        <taxon>Thermobrachium</taxon>
    </lineage>
</organism>
<accession>R7RRY2</accession>
<dbReference type="PRINTS" id="PR00868">
    <property type="entry name" value="DNAPOLI"/>
</dbReference>
<keyword evidence="8 16" id="KW-0227">DNA damage</keyword>
<dbReference type="OrthoDB" id="9806424at2"/>
<dbReference type="InterPro" id="IPR002298">
    <property type="entry name" value="DNA_polymerase_A"/>
</dbReference>
<dbReference type="CDD" id="cd08637">
    <property type="entry name" value="DNA_pol_A_pol_I_C"/>
    <property type="match status" value="1"/>
</dbReference>
<dbReference type="GO" id="GO:0006302">
    <property type="term" value="P:double-strand break repair"/>
    <property type="evidence" value="ECO:0007669"/>
    <property type="project" value="TreeGrafter"/>
</dbReference>
<dbReference type="Pfam" id="PF01367">
    <property type="entry name" value="5_3_exonuc"/>
    <property type="match status" value="1"/>
</dbReference>
<dbReference type="InterPro" id="IPR018320">
    <property type="entry name" value="DNA_polymerase_1"/>
</dbReference>
<dbReference type="InterPro" id="IPR036397">
    <property type="entry name" value="RNaseH_sf"/>
</dbReference>
<protein>
    <recommendedName>
        <fullName evidence="3 15">DNA polymerase I</fullName>
        <ecNumber evidence="2 15">2.7.7.7</ecNumber>
    </recommendedName>
</protein>
<dbReference type="SMART" id="SM00279">
    <property type="entry name" value="HhH2"/>
    <property type="match status" value="1"/>
</dbReference>
<dbReference type="PANTHER" id="PTHR10133:SF27">
    <property type="entry name" value="DNA POLYMERASE NU"/>
    <property type="match status" value="1"/>
</dbReference>
<dbReference type="InterPro" id="IPR019760">
    <property type="entry name" value="DNA-dir_DNA_pol_A_CS"/>
</dbReference>
<keyword evidence="9 16" id="KW-0378">Hydrolase</keyword>
<dbReference type="EC" id="2.7.7.7" evidence="2 15"/>
<dbReference type="FunFam" id="1.10.150.20:FF:000003">
    <property type="entry name" value="DNA polymerase I"/>
    <property type="match status" value="1"/>
</dbReference>
<dbReference type="GO" id="GO:0003677">
    <property type="term" value="F:DNA binding"/>
    <property type="evidence" value="ECO:0007669"/>
    <property type="project" value="UniProtKB-UniRule"/>
</dbReference>
<dbReference type="Pfam" id="PF00476">
    <property type="entry name" value="DNA_pol_A"/>
    <property type="match status" value="1"/>
</dbReference>
<dbReference type="NCBIfam" id="TIGR00593">
    <property type="entry name" value="pola"/>
    <property type="match status" value="1"/>
</dbReference>
<evidence type="ECO:0000256" key="4">
    <source>
        <dbReference type="ARBA" id="ARBA00022679"/>
    </source>
</evidence>
<evidence type="ECO:0000259" key="17">
    <source>
        <dbReference type="SMART" id="SM00475"/>
    </source>
</evidence>
<feature type="domain" description="DNA-directed DNA polymerase family A palm" evidence="18">
    <location>
        <begin position="606"/>
        <end position="813"/>
    </location>
</feature>
<dbReference type="Gene3D" id="1.20.1060.10">
    <property type="entry name" value="Taq DNA Polymerase, Chain T, domain 4"/>
    <property type="match status" value="1"/>
</dbReference>
<dbReference type="InterPro" id="IPR008918">
    <property type="entry name" value="HhH2"/>
</dbReference>
<evidence type="ECO:0000256" key="13">
    <source>
        <dbReference type="ARBA" id="ARBA00023204"/>
    </source>
</evidence>
<dbReference type="InterPro" id="IPR036279">
    <property type="entry name" value="5-3_exonuclease_C_sf"/>
</dbReference>
<comment type="caution">
    <text evidence="19">The sequence shown here is derived from an EMBL/GenBank/DDBJ whole genome shotgun (WGS) entry which is preliminary data.</text>
</comment>
<comment type="catalytic activity">
    <reaction evidence="14 16">
        <text>DNA(n) + a 2'-deoxyribonucleoside 5'-triphosphate = DNA(n+1) + diphosphate</text>
        <dbReference type="Rhea" id="RHEA:22508"/>
        <dbReference type="Rhea" id="RHEA-COMP:17339"/>
        <dbReference type="Rhea" id="RHEA-COMP:17340"/>
        <dbReference type="ChEBI" id="CHEBI:33019"/>
        <dbReference type="ChEBI" id="CHEBI:61560"/>
        <dbReference type="ChEBI" id="CHEBI:173112"/>
        <dbReference type="EC" id="2.7.7.7"/>
    </reaction>
</comment>
<dbReference type="HOGENOM" id="CLU_004675_0_0_9"/>
<comment type="subunit">
    <text evidence="16">Single-chain monomer with multiple functions.</text>
</comment>
<dbReference type="Proteomes" id="UP000014923">
    <property type="component" value="Unassembled WGS sequence"/>
</dbReference>
<dbReference type="Pfam" id="PF02739">
    <property type="entry name" value="5_3_exonuc_N"/>
    <property type="match status" value="1"/>
</dbReference>
<dbReference type="InterPro" id="IPR020046">
    <property type="entry name" value="5-3_exonucl_a-hlix_arch_N"/>
</dbReference>
<dbReference type="CDD" id="cd09898">
    <property type="entry name" value="H3TH_53EXO"/>
    <property type="match status" value="1"/>
</dbReference>
<evidence type="ECO:0000256" key="15">
    <source>
        <dbReference type="NCBIfam" id="TIGR00593"/>
    </source>
</evidence>
<dbReference type="eggNOG" id="COG0258">
    <property type="taxonomic scope" value="Bacteria"/>
</dbReference>
<evidence type="ECO:0000256" key="16">
    <source>
        <dbReference type="RuleBase" id="RU004460"/>
    </source>
</evidence>
<dbReference type="EMBL" id="CAVN010000095">
    <property type="protein sequence ID" value="CDF58136.1"/>
    <property type="molecule type" value="Genomic_DNA"/>
</dbReference>
<evidence type="ECO:0000256" key="1">
    <source>
        <dbReference type="ARBA" id="ARBA00007705"/>
    </source>
</evidence>
<dbReference type="Gene3D" id="3.30.70.370">
    <property type="match status" value="1"/>
</dbReference>
<evidence type="ECO:0000256" key="3">
    <source>
        <dbReference type="ARBA" id="ARBA00020311"/>
    </source>
</evidence>
<evidence type="ECO:0000256" key="12">
    <source>
        <dbReference type="ARBA" id="ARBA00023125"/>
    </source>
</evidence>
<comment type="similarity">
    <text evidence="1 16">Belongs to the DNA polymerase type-A family.</text>
</comment>
<dbReference type="InterPro" id="IPR054690">
    <property type="entry name" value="DNA_polI_exonuclease"/>
</dbReference>
<evidence type="ECO:0000256" key="9">
    <source>
        <dbReference type="ARBA" id="ARBA00022801"/>
    </source>
</evidence>
<comment type="function">
    <text evidence="16">In addition to polymerase activity, this DNA polymerase exhibits 5'-3' exonuclease activity.</text>
</comment>
<keyword evidence="12 16" id="KW-0238">DNA-binding</keyword>
<evidence type="ECO:0000256" key="11">
    <source>
        <dbReference type="ARBA" id="ARBA00022932"/>
    </source>
</evidence>
<keyword evidence="10 16" id="KW-0269">Exonuclease</keyword>
<dbReference type="FunFam" id="1.20.1060.10:FF:000001">
    <property type="entry name" value="DNA polymerase I"/>
    <property type="match status" value="1"/>
</dbReference>
<dbReference type="GO" id="GO:0006261">
    <property type="term" value="P:DNA-templated DNA replication"/>
    <property type="evidence" value="ECO:0007669"/>
    <property type="project" value="UniProtKB-UniRule"/>
</dbReference>
<gene>
    <name evidence="16" type="primary">polA</name>
    <name evidence="19" type="ORF">TCEL_00182</name>
</gene>
<evidence type="ECO:0000313" key="19">
    <source>
        <dbReference type="EMBL" id="CDF58136.1"/>
    </source>
</evidence>
<dbReference type="SUPFAM" id="SSF56672">
    <property type="entry name" value="DNA/RNA polymerases"/>
    <property type="match status" value="1"/>
</dbReference>
<dbReference type="SMART" id="SM00482">
    <property type="entry name" value="POLAc"/>
    <property type="match status" value="1"/>
</dbReference>
<dbReference type="GO" id="GO:0003887">
    <property type="term" value="F:DNA-directed DNA polymerase activity"/>
    <property type="evidence" value="ECO:0007669"/>
    <property type="project" value="UniProtKB-UniRule"/>
</dbReference>
<feature type="domain" description="5'-3' exonuclease" evidence="17">
    <location>
        <begin position="3"/>
        <end position="262"/>
    </location>
</feature>
<dbReference type="GO" id="GO:0008409">
    <property type="term" value="F:5'-3' exonuclease activity"/>
    <property type="evidence" value="ECO:0007669"/>
    <property type="project" value="UniProtKB-UniRule"/>
</dbReference>
<evidence type="ECO:0000256" key="5">
    <source>
        <dbReference type="ARBA" id="ARBA00022695"/>
    </source>
</evidence>
<dbReference type="PANTHER" id="PTHR10133">
    <property type="entry name" value="DNA POLYMERASE I"/>
    <property type="match status" value="1"/>
</dbReference>
<proteinExistence type="inferred from homology"/>
<dbReference type="RefSeq" id="WP_018661937.1">
    <property type="nucleotide sequence ID" value="NZ_HF952018.1"/>
</dbReference>
<dbReference type="FunFam" id="1.10.150.20:FF:000002">
    <property type="entry name" value="DNA polymerase I"/>
    <property type="match status" value="1"/>
</dbReference>
<dbReference type="Gene3D" id="3.30.420.10">
    <property type="entry name" value="Ribonuclease H-like superfamily/Ribonuclease H"/>
    <property type="match status" value="1"/>
</dbReference>
<dbReference type="InterPro" id="IPR012337">
    <property type="entry name" value="RNaseH-like_sf"/>
</dbReference>
<evidence type="ECO:0000313" key="20">
    <source>
        <dbReference type="Proteomes" id="UP000014923"/>
    </source>
</evidence>
<keyword evidence="20" id="KW-1185">Reference proteome</keyword>
<name>R7RRY2_9CLOT</name>
<dbReference type="InterPro" id="IPR043502">
    <property type="entry name" value="DNA/RNA_pol_sf"/>
</dbReference>
<sequence>MNKKLLIIDANSLLNRVFYALPPMNTRDGRHTNAIYGLSVILLKIVKEFNPRYIAAAFDKKAPTFRHIEFEEYKAGRKKMPDELSQQFPIAKELLKAFNVGIYEIEGYEADDIIGTISKKFEEQGYEILILTGDKDSLQLVSNNTKVMITKKGITDLEIYDVEHIKQKYGLEPIKIIDLKGLMGDSSDNIPGVPGIGEKTAIKLLMEFGSIENIYENLDNITAKKVKENLISYKESAFLSKKLATINRDVPIDFELNEMDIQNCDFTEVRRIFEELEFKSLLSKLPNKEEAKCEQDIVENEEEIELKFDITQLKEKIKDKNEISLYYSKKDGVIVFEDGYAIKENDVKELKYIFEDINIKKNTYDAKSVYNLLNKNDIKFNGLKNDLGLILYLLNPTEDFSSNEEVISQLINQKTITIKSIALFVNNMNRIIEEKVKTIREYSLEKLLYEVEIPLIEVLSSMEYHGFKVNKEVLHQIGFKITEEIDKLTSEIYDIAGEEFNINSPKQLGVILFEKLNLPVIKKTKTGYSTNAEVLEELKDKHEIVSKIITYRQLVKLKTTYIDGLINAIQNDGKIHSSFNQMVTATGRISSTEPNLQNIPIKLEQGREIRRAFEAENNDFVILTADYSQIELRVLAHISGDENLIQSFIRGEDIHKRTASEVFNVPIEEVTPLQRSRAKAINFGIVYGLSDFGLAQDLKITRKEAKEYIDNYFKRYTGVRKYLDDVINQAKSNGYVKTIMNRIRFIPEINSSNRNVKMLGERLAMNTPIQGSAADIIKIAMVNVYNRLKQGNYKSKLILQVHDELVLEVHKDELDDIKNIVKNEMEKAVELKVPLVVDIKWAENWYNAK</sequence>
<evidence type="ECO:0000256" key="7">
    <source>
        <dbReference type="ARBA" id="ARBA00022722"/>
    </source>
</evidence>
<dbReference type="PROSITE" id="PS00447">
    <property type="entry name" value="DNA_POLYMERASE_A"/>
    <property type="match status" value="1"/>
</dbReference>
<dbReference type="SUPFAM" id="SSF53098">
    <property type="entry name" value="Ribonuclease H-like"/>
    <property type="match status" value="1"/>
</dbReference>
<keyword evidence="5 16" id="KW-0548">Nucleotidyltransferase</keyword>